<evidence type="ECO:0000313" key="1">
    <source>
        <dbReference type="EMBL" id="GES27666.1"/>
    </source>
</evidence>
<sequence length="48" mass="5436">MFTYGGVFRDEEHLADSLTGGFAGSEEVTSLECSLQLEVFKRYWTART</sequence>
<reference evidence="1 2" key="1">
    <citation type="submission" date="2019-10" db="EMBL/GenBank/DDBJ databases">
        <title>Whole genome shotgun sequence of Streptomyces angustmyceticus NBRC 3934.</title>
        <authorList>
            <person name="Hosoyama A."/>
            <person name="Ichikawa N."/>
            <person name="Kimura A."/>
            <person name="Kitahashi Y."/>
            <person name="Komaki H."/>
            <person name="Uohara A."/>
        </authorList>
    </citation>
    <scope>NUCLEOTIDE SEQUENCE [LARGE SCALE GENOMIC DNA]</scope>
    <source>
        <strain evidence="1 2">NBRC 3934</strain>
    </source>
</reference>
<comment type="caution">
    <text evidence="1">The sequence shown here is derived from an EMBL/GenBank/DDBJ whole genome shotgun (WGS) entry which is preliminary data.</text>
</comment>
<accession>A0A5J4L8P0</accession>
<organism evidence="1 2">
    <name type="scientific">Streptomyces angustmyceticus</name>
    <dbReference type="NCBI Taxonomy" id="285578"/>
    <lineage>
        <taxon>Bacteria</taxon>
        <taxon>Bacillati</taxon>
        <taxon>Actinomycetota</taxon>
        <taxon>Actinomycetes</taxon>
        <taxon>Kitasatosporales</taxon>
        <taxon>Streptomycetaceae</taxon>
        <taxon>Streptomyces</taxon>
    </lineage>
</organism>
<proteinExistence type="predicted"/>
<dbReference type="RefSeq" id="WP_174886804.1">
    <property type="nucleotide sequence ID" value="NZ_BLAG01000004.1"/>
</dbReference>
<dbReference type="EMBL" id="BLAG01000004">
    <property type="protein sequence ID" value="GES27666.1"/>
    <property type="molecule type" value="Genomic_DNA"/>
</dbReference>
<dbReference type="GeneID" id="96749926"/>
<dbReference type="Proteomes" id="UP000325598">
    <property type="component" value="Unassembled WGS sequence"/>
</dbReference>
<protein>
    <submittedName>
        <fullName evidence="1">Uncharacterized protein</fullName>
    </submittedName>
</protein>
<name>A0A5J4L8P0_9ACTN</name>
<gene>
    <name evidence="1" type="ORF">San01_01520</name>
</gene>
<evidence type="ECO:0000313" key="2">
    <source>
        <dbReference type="Proteomes" id="UP000325598"/>
    </source>
</evidence>
<dbReference type="AlphaFoldDB" id="A0A5J4L8P0"/>
<keyword evidence="2" id="KW-1185">Reference proteome</keyword>